<dbReference type="PIRSF" id="PIRSF006205">
    <property type="entry name" value="Dxp_reductismrs"/>
    <property type="match status" value="1"/>
</dbReference>
<dbReference type="InterPro" id="IPR003821">
    <property type="entry name" value="DXP_reductoisomerase"/>
</dbReference>
<dbReference type="InterPro" id="IPR036291">
    <property type="entry name" value="NAD(P)-bd_dom_sf"/>
</dbReference>
<keyword evidence="3 9" id="KW-0479">Metal-binding</keyword>
<feature type="binding site" evidence="9">
    <location>
        <position position="127"/>
    </location>
    <ligand>
        <name>1-deoxy-D-xylulose 5-phosphate</name>
        <dbReference type="ChEBI" id="CHEBI:57792"/>
    </ligand>
</feature>
<dbReference type="EMBL" id="JAUKPO010000003">
    <property type="protein sequence ID" value="MDO1446056.1"/>
    <property type="molecule type" value="Genomic_DNA"/>
</dbReference>
<feature type="binding site" evidence="9">
    <location>
        <position position="214"/>
    </location>
    <ligand>
        <name>1-deoxy-D-xylulose 5-phosphate</name>
        <dbReference type="ChEBI" id="CHEBI:57792"/>
    </ligand>
</feature>
<dbReference type="Pfam" id="PF08436">
    <property type="entry name" value="DXP_redisom_C"/>
    <property type="match status" value="1"/>
</dbReference>
<reference evidence="13" key="1">
    <citation type="submission" date="2023-07" db="EMBL/GenBank/DDBJ databases">
        <title>The genome sequence of Rhodocytophaga aerolata KACC 12507.</title>
        <authorList>
            <person name="Zhang X."/>
        </authorList>
    </citation>
    <scope>NUCLEOTIDE SEQUENCE</scope>
    <source>
        <strain evidence="13">KACC 12507</strain>
    </source>
</reference>
<feature type="binding site" evidence="9">
    <location>
        <position position="17"/>
    </location>
    <ligand>
        <name>NADPH</name>
        <dbReference type="ChEBI" id="CHEBI:57783"/>
    </ligand>
</feature>
<evidence type="ECO:0000256" key="7">
    <source>
        <dbReference type="ARBA" id="ARBA00023229"/>
    </source>
</evidence>
<dbReference type="Proteomes" id="UP001168528">
    <property type="component" value="Unassembled WGS sequence"/>
</dbReference>
<comment type="cofactor">
    <cofactor evidence="9">
        <name>Mg(2+)</name>
        <dbReference type="ChEBI" id="CHEBI:18420"/>
    </cofactor>
    <cofactor evidence="9">
        <name>Mn(2+)</name>
        <dbReference type="ChEBI" id="CHEBI:29035"/>
    </cofactor>
</comment>
<keyword evidence="4 9" id="KW-0521">NADP</keyword>
<proteinExistence type="inferred from homology"/>
<evidence type="ECO:0000313" key="13">
    <source>
        <dbReference type="EMBL" id="MDO1446056.1"/>
    </source>
</evidence>
<dbReference type="EC" id="1.1.1.267" evidence="9"/>
<feature type="binding site" evidence="9">
    <location>
        <position position="42"/>
    </location>
    <ligand>
        <name>NADPH</name>
        <dbReference type="ChEBI" id="CHEBI:57783"/>
    </ligand>
</feature>
<evidence type="ECO:0000259" key="10">
    <source>
        <dbReference type="Pfam" id="PF02670"/>
    </source>
</evidence>
<evidence type="ECO:0000259" key="11">
    <source>
        <dbReference type="Pfam" id="PF08436"/>
    </source>
</evidence>
<feature type="domain" description="DXP reductoisomerase C-terminal" evidence="12">
    <location>
        <begin position="263"/>
        <end position="378"/>
    </location>
</feature>
<dbReference type="PANTHER" id="PTHR30525">
    <property type="entry name" value="1-DEOXY-D-XYLULOSE 5-PHOSPHATE REDUCTOISOMERASE"/>
    <property type="match status" value="1"/>
</dbReference>
<dbReference type="NCBIfam" id="NF009114">
    <property type="entry name" value="PRK12464.1"/>
    <property type="match status" value="1"/>
</dbReference>
<dbReference type="InterPro" id="IPR013512">
    <property type="entry name" value="DXP_reductoisomerase_N"/>
</dbReference>
<keyword evidence="14" id="KW-1185">Reference proteome</keyword>
<feature type="binding site" evidence="9">
    <location>
        <position position="152"/>
    </location>
    <ligand>
        <name>Mn(2+)</name>
        <dbReference type="ChEBI" id="CHEBI:29035"/>
    </ligand>
</feature>
<feature type="binding site" evidence="9">
    <location>
        <position position="153"/>
    </location>
    <ligand>
        <name>1-deoxy-D-xylulose 5-phosphate</name>
        <dbReference type="ChEBI" id="CHEBI:57792"/>
    </ligand>
</feature>
<dbReference type="PANTHER" id="PTHR30525:SF0">
    <property type="entry name" value="1-DEOXY-D-XYLULOSE 5-PHOSPHATE REDUCTOISOMERASE, CHLOROPLASTIC"/>
    <property type="match status" value="1"/>
</dbReference>
<keyword evidence="9" id="KW-0460">Magnesium</keyword>
<dbReference type="SUPFAM" id="SSF51735">
    <property type="entry name" value="NAD(P)-binding Rossmann-fold domains"/>
    <property type="match status" value="1"/>
</dbReference>
<dbReference type="NCBIfam" id="TIGR00243">
    <property type="entry name" value="Dxr"/>
    <property type="match status" value="1"/>
</dbReference>
<feature type="domain" description="1-deoxy-D-xylulose 5-phosphate reductoisomerase N-terminal" evidence="10">
    <location>
        <begin position="8"/>
        <end position="134"/>
    </location>
</feature>
<dbReference type="SUPFAM" id="SSF55347">
    <property type="entry name" value="Glyceraldehyde-3-phosphate dehydrogenase-like, C-terminal domain"/>
    <property type="match status" value="1"/>
</dbReference>
<comment type="caution">
    <text evidence="9">Lacks conserved residue(s) required for the propagation of feature annotation.</text>
</comment>
<evidence type="ECO:0000256" key="3">
    <source>
        <dbReference type="ARBA" id="ARBA00022723"/>
    </source>
</evidence>
<keyword evidence="6 9" id="KW-0464">Manganese</keyword>
<gene>
    <name evidence="9" type="primary">dxr</name>
    <name evidence="13" type="ORF">Q0590_07330</name>
</gene>
<evidence type="ECO:0000313" key="14">
    <source>
        <dbReference type="Proteomes" id="UP001168528"/>
    </source>
</evidence>
<accession>A0ABT8R1S5</accession>
<dbReference type="InterPro" id="IPR026877">
    <property type="entry name" value="DXPR_C"/>
</dbReference>
<feature type="binding site" evidence="9">
    <location>
        <position position="128"/>
    </location>
    <ligand>
        <name>NADPH</name>
        <dbReference type="ChEBI" id="CHEBI:57783"/>
    </ligand>
</feature>
<sequence>MTSQKRHIAILGSTGSIGRQALEVIAANRDTFEVEVLTAQNNADLLIEQSIHFNPNTVVICNEKLYDKVFAALDPHGIKVYAGLQALASVVQMEQIDIVLTALVGYAGLQPTLKAIQAGKHIALANKETLVVAGELVTNLAKKNGVNIYPVDSEHSAIFQCLVGEFHNPVEKIILTASGGPFRGKDREFLKTVTKAQALKHPNWDMGAKITIDSATLMNKGLEVIEARWLFGVKASQIEVVVHPQSIIHSMVQFEDGSIKAQMGLPDMRLPIQYALSYPHRLKADFPRFDFLKYPSLTFEKPDTDTFTNLSLAYTALQKGGNMPCIINAANEVAVAAFLQDQIGFLEISEVIANCMAKIPYIANPLYEDYVHTDSETRILAGEMTELKV</sequence>
<evidence type="ECO:0000256" key="5">
    <source>
        <dbReference type="ARBA" id="ARBA00023002"/>
    </source>
</evidence>
<comment type="caution">
    <text evidence="13">The sequence shown here is derived from an EMBL/GenBank/DDBJ whole genome shotgun (WGS) entry which is preliminary data.</text>
</comment>
<feature type="binding site" evidence="9">
    <location>
        <position position="154"/>
    </location>
    <ligand>
        <name>Mn(2+)</name>
        <dbReference type="ChEBI" id="CHEBI:29035"/>
    </ligand>
</feature>
<feature type="binding site" evidence="9">
    <location>
        <position position="126"/>
    </location>
    <ligand>
        <name>NADPH</name>
        <dbReference type="ChEBI" id="CHEBI:57783"/>
    </ligand>
</feature>
<dbReference type="HAMAP" id="MF_00183">
    <property type="entry name" value="DXP_reductoisom"/>
    <property type="match status" value="1"/>
</dbReference>
<comment type="similarity">
    <text evidence="2 9">Belongs to the DXR family.</text>
</comment>
<dbReference type="GO" id="GO:0030604">
    <property type="term" value="F:1-deoxy-D-xylulose-5-phosphate reductoisomerase activity"/>
    <property type="evidence" value="ECO:0007669"/>
    <property type="project" value="UniProtKB-EC"/>
</dbReference>
<evidence type="ECO:0000256" key="8">
    <source>
        <dbReference type="ARBA" id="ARBA00048543"/>
    </source>
</evidence>
<feature type="binding site" evidence="9">
    <location>
        <position position="16"/>
    </location>
    <ligand>
        <name>NADPH</name>
        <dbReference type="ChEBI" id="CHEBI:57783"/>
    </ligand>
</feature>
<feature type="binding site" evidence="9">
    <location>
        <position position="219"/>
    </location>
    <ligand>
        <name>1-deoxy-D-xylulose 5-phosphate</name>
        <dbReference type="ChEBI" id="CHEBI:57792"/>
    </ligand>
</feature>
<feature type="binding site" evidence="9">
    <location>
        <position position="15"/>
    </location>
    <ligand>
        <name>NADPH</name>
        <dbReference type="ChEBI" id="CHEBI:57783"/>
    </ligand>
</feature>
<feature type="binding site" evidence="9">
    <location>
        <position position="220"/>
    </location>
    <ligand>
        <name>1-deoxy-D-xylulose 5-phosphate</name>
        <dbReference type="ChEBI" id="CHEBI:57792"/>
    </ligand>
</feature>
<evidence type="ECO:0000256" key="6">
    <source>
        <dbReference type="ARBA" id="ARBA00023211"/>
    </source>
</evidence>
<feature type="binding site" evidence="9">
    <location>
        <position position="201"/>
    </location>
    <ligand>
        <name>1-deoxy-D-xylulose 5-phosphate</name>
        <dbReference type="ChEBI" id="CHEBI:57792"/>
    </ligand>
</feature>
<keyword evidence="7 9" id="KW-0414">Isoprene biosynthesis</keyword>
<feature type="binding site" evidence="9">
    <location>
        <position position="207"/>
    </location>
    <ligand>
        <name>NADPH</name>
        <dbReference type="ChEBI" id="CHEBI:57783"/>
    </ligand>
</feature>
<dbReference type="InterPro" id="IPR013644">
    <property type="entry name" value="DXP_reductoisomerase_C"/>
</dbReference>
<dbReference type="RefSeq" id="WP_302036859.1">
    <property type="nucleotide sequence ID" value="NZ_JAUKPO010000003.1"/>
</dbReference>
<evidence type="ECO:0000256" key="4">
    <source>
        <dbReference type="ARBA" id="ARBA00022857"/>
    </source>
</evidence>
<protein>
    <recommendedName>
        <fullName evidence="9">1-deoxy-D-xylulose 5-phosphate reductoisomerase</fullName>
        <shortName evidence="9">DXP reductoisomerase</shortName>
        <ecNumber evidence="9">1.1.1.267</ecNumber>
    </recommendedName>
    <alternativeName>
        <fullName evidence="9">1-deoxyxylulose-5-phosphate reductoisomerase</fullName>
    </alternativeName>
    <alternativeName>
        <fullName evidence="9">2-C-methyl-D-erythritol 4-phosphate synthase</fullName>
    </alternativeName>
</protein>
<feature type="binding site" evidence="9">
    <location>
        <position position="14"/>
    </location>
    <ligand>
        <name>NADPH</name>
        <dbReference type="ChEBI" id="CHEBI:57783"/>
    </ligand>
</feature>
<dbReference type="Pfam" id="PF13288">
    <property type="entry name" value="DXPR_C"/>
    <property type="match status" value="1"/>
</dbReference>
<dbReference type="Gene3D" id="1.10.1740.10">
    <property type="match status" value="1"/>
</dbReference>
<feature type="binding site" evidence="9">
    <location>
        <position position="154"/>
    </location>
    <ligand>
        <name>1-deoxy-D-xylulose 5-phosphate</name>
        <dbReference type="ChEBI" id="CHEBI:57792"/>
    </ligand>
</feature>
<evidence type="ECO:0000256" key="1">
    <source>
        <dbReference type="ARBA" id="ARBA00005094"/>
    </source>
</evidence>
<evidence type="ECO:0000256" key="2">
    <source>
        <dbReference type="ARBA" id="ARBA00006825"/>
    </source>
</evidence>
<dbReference type="Gene3D" id="3.40.50.720">
    <property type="entry name" value="NAD(P)-binding Rossmann-like Domain"/>
    <property type="match status" value="1"/>
</dbReference>
<evidence type="ECO:0000256" key="9">
    <source>
        <dbReference type="HAMAP-Rule" id="MF_00183"/>
    </source>
</evidence>
<organism evidence="13 14">
    <name type="scientific">Rhodocytophaga aerolata</name>
    <dbReference type="NCBI Taxonomy" id="455078"/>
    <lineage>
        <taxon>Bacteria</taxon>
        <taxon>Pseudomonadati</taxon>
        <taxon>Bacteroidota</taxon>
        <taxon>Cytophagia</taxon>
        <taxon>Cytophagales</taxon>
        <taxon>Rhodocytophagaceae</taxon>
        <taxon>Rhodocytophaga</taxon>
    </lineage>
</organism>
<dbReference type="InterPro" id="IPR036169">
    <property type="entry name" value="DXPR_C_sf"/>
</dbReference>
<feature type="binding site" evidence="9">
    <location>
        <position position="223"/>
    </location>
    <ligand>
        <name>1-deoxy-D-xylulose 5-phosphate</name>
        <dbReference type="ChEBI" id="CHEBI:57792"/>
    </ligand>
</feature>
<feature type="binding site" evidence="9">
    <location>
        <position position="223"/>
    </location>
    <ligand>
        <name>Mn(2+)</name>
        <dbReference type="ChEBI" id="CHEBI:29035"/>
    </ligand>
</feature>
<comment type="pathway">
    <text evidence="1 9">Isoprenoid biosynthesis; isopentenyl diphosphate biosynthesis via DXP pathway; isopentenyl diphosphate from 1-deoxy-D-xylulose 5-phosphate: step 1/6.</text>
</comment>
<keyword evidence="5 9" id="KW-0560">Oxidoreductase</keyword>
<name>A0ABT8R1S5_9BACT</name>
<dbReference type="Pfam" id="PF02670">
    <property type="entry name" value="DXP_reductoisom"/>
    <property type="match status" value="1"/>
</dbReference>
<comment type="catalytic activity">
    <reaction evidence="8">
        <text>2-C-methyl-D-erythritol 4-phosphate + NADP(+) = 1-deoxy-D-xylulose 5-phosphate + NADPH + H(+)</text>
        <dbReference type="Rhea" id="RHEA:13717"/>
        <dbReference type="ChEBI" id="CHEBI:15378"/>
        <dbReference type="ChEBI" id="CHEBI:57783"/>
        <dbReference type="ChEBI" id="CHEBI:57792"/>
        <dbReference type="ChEBI" id="CHEBI:58262"/>
        <dbReference type="ChEBI" id="CHEBI:58349"/>
        <dbReference type="EC" id="1.1.1.267"/>
    </reaction>
    <physiologicalReaction direction="right-to-left" evidence="8">
        <dbReference type="Rhea" id="RHEA:13719"/>
    </physiologicalReaction>
</comment>
<dbReference type="SUPFAM" id="SSF69055">
    <property type="entry name" value="1-deoxy-D-xylulose-5-phosphate reductoisomerase, C-terminal domain"/>
    <property type="match status" value="1"/>
</dbReference>
<feature type="binding site" evidence="9">
    <location>
        <position position="178"/>
    </location>
    <ligand>
        <name>1-deoxy-D-xylulose 5-phosphate</name>
        <dbReference type="ChEBI" id="CHEBI:57792"/>
    </ligand>
</feature>
<evidence type="ECO:0000259" key="12">
    <source>
        <dbReference type="Pfam" id="PF13288"/>
    </source>
</evidence>
<feature type="domain" description="1-deoxy-D-xylulose 5-phosphate reductoisomerase C-terminal" evidence="11">
    <location>
        <begin position="148"/>
        <end position="231"/>
    </location>
</feature>
<comment type="function">
    <text evidence="9">Catalyzes the NADPH-dependent rearrangement and reduction of 1-deoxy-D-xylulose-5-phosphate (DXP) to 2-C-methyl-D-erythritol 4-phosphate (MEP).</text>
</comment>